<keyword evidence="2" id="KW-1185">Reference proteome</keyword>
<evidence type="ECO:0000313" key="1">
    <source>
        <dbReference type="EMBL" id="MEQ2178149.1"/>
    </source>
</evidence>
<sequence>MCGFVVSIHCLTPSRIVSICFSQLQSRSPKHGPSPQPSVGDQVDQLSLASLESLDAMSEGEAPTAFTRGSRVRASLPVVRSTNQTKDRSLGILSQANHFVLLSLGVLYLQYGDETKQIRMPNEITSIDTIRALFVSAFQQQLNMKMLESPSVAVYVKDDMRNMYYELADVRLRQDRPLSDGDIWAALLPANTSFPYRNITDHACLKVYHKDPAQAFSHGPRPANGDARVSTFLLSQQLRGDE</sequence>
<dbReference type="EMBL" id="JAHRIO010060630">
    <property type="protein sequence ID" value="MEQ2178149.1"/>
    <property type="molecule type" value="Genomic_DNA"/>
</dbReference>
<reference evidence="1 2" key="1">
    <citation type="submission" date="2021-06" db="EMBL/GenBank/DDBJ databases">
        <authorList>
            <person name="Palmer J.M."/>
        </authorList>
    </citation>
    <scope>NUCLEOTIDE SEQUENCE [LARGE SCALE GENOMIC DNA]</scope>
    <source>
        <strain evidence="1 2">GA_2019</strain>
        <tissue evidence="1">Muscle</tissue>
    </source>
</reference>
<evidence type="ECO:0000313" key="2">
    <source>
        <dbReference type="Proteomes" id="UP001476798"/>
    </source>
</evidence>
<comment type="caution">
    <text evidence="1">The sequence shown here is derived from an EMBL/GenBank/DDBJ whole genome shotgun (WGS) entry which is preliminary data.</text>
</comment>
<proteinExistence type="predicted"/>
<gene>
    <name evidence="1" type="ORF">GOODEAATRI_010974</name>
</gene>
<dbReference type="PANTHER" id="PTHR22741">
    <property type="entry name" value="P140CAP/SNIP-RELATED"/>
    <property type="match status" value="1"/>
</dbReference>
<protein>
    <submittedName>
        <fullName evidence="1">Uncharacterized protein</fullName>
    </submittedName>
</protein>
<dbReference type="PANTHER" id="PTHR22741:SF11">
    <property type="entry name" value="SICKLE TAIL PROTEIN HOMOLOG"/>
    <property type="match status" value="1"/>
</dbReference>
<dbReference type="InterPro" id="IPR051825">
    <property type="entry name" value="SRCIN1"/>
</dbReference>
<name>A0ABV0P364_9TELE</name>
<accession>A0ABV0P364</accession>
<dbReference type="Proteomes" id="UP001476798">
    <property type="component" value="Unassembled WGS sequence"/>
</dbReference>
<organism evidence="1 2">
    <name type="scientific">Goodea atripinnis</name>
    <dbReference type="NCBI Taxonomy" id="208336"/>
    <lineage>
        <taxon>Eukaryota</taxon>
        <taxon>Metazoa</taxon>
        <taxon>Chordata</taxon>
        <taxon>Craniata</taxon>
        <taxon>Vertebrata</taxon>
        <taxon>Euteleostomi</taxon>
        <taxon>Actinopterygii</taxon>
        <taxon>Neopterygii</taxon>
        <taxon>Teleostei</taxon>
        <taxon>Neoteleostei</taxon>
        <taxon>Acanthomorphata</taxon>
        <taxon>Ovalentaria</taxon>
        <taxon>Atherinomorphae</taxon>
        <taxon>Cyprinodontiformes</taxon>
        <taxon>Goodeidae</taxon>
        <taxon>Goodea</taxon>
    </lineage>
</organism>